<organism evidence="2 3">
    <name type="scientific">Natronolimnohabitans innermongolicus JCM 12255</name>
    <dbReference type="NCBI Taxonomy" id="1227499"/>
    <lineage>
        <taxon>Archaea</taxon>
        <taxon>Methanobacteriati</taxon>
        <taxon>Methanobacteriota</taxon>
        <taxon>Stenosarchaea group</taxon>
        <taxon>Halobacteria</taxon>
        <taxon>Halobacteriales</taxon>
        <taxon>Natrialbaceae</taxon>
        <taxon>Natronolimnohabitans</taxon>
    </lineage>
</organism>
<proteinExistence type="predicted"/>
<feature type="transmembrane region" description="Helical" evidence="1">
    <location>
        <begin position="54"/>
        <end position="71"/>
    </location>
</feature>
<dbReference type="EMBL" id="AOHZ01000088">
    <property type="protein sequence ID" value="ELY50137.1"/>
    <property type="molecule type" value="Genomic_DNA"/>
</dbReference>
<name>L9WL86_9EURY</name>
<evidence type="ECO:0000313" key="2">
    <source>
        <dbReference type="EMBL" id="ELY50137.1"/>
    </source>
</evidence>
<dbReference type="AlphaFoldDB" id="L9WL86"/>
<dbReference type="STRING" id="1227499.C493_19261"/>
<sequence>MLKGSFWYPNSWKHAALFAAVCAMVVLHQSELVGLYDSTTILFGWLPAQIAYDMAFNVVGFGILIVMYYLAPTAPERYESEGESQ</sequence>
<dbReference type="OrthoDB" id="201363at2157"/>
<gene>
    <name evidence="2" type="ORF">C493_19261</name>
</gene>
<comment type="caution">
    <text evidence="2">The sequence shown here is derived from an EMBL/GenBank/DDBJ whole genome shotgun (WGS) entry which is preliminary data.</text>
</comment>
<evidence type="ECO:0000256" key="1">
    <source>
        <dbReference type="SAM" id="Phobius"/>
    </source>
</evidence>
<protein>
    <submittedName>
        <fullName evidence="2">Uncharacterized protein</fullName>
    </submittedName>
</protein>
<keyword evidence="1" id="KW-0472">Membrane</keyword>
<keyword evidence="1" id="KW-0812">Transmembrane</keyword>
<keyword evidence="1" id="KW-1133">Transmembrane helix</keyword>
<accession>L9WL86</accession>
<keyword evidence="3" id="KW-1185">Reference proteome</keyword>
<dbReference type="Proteomes" id="UP000011602">
    <property type="component" value="Unassembled WGS sequence"/>
</dbReference>
<evidence type="ECO:0000313" key="3">
    <source>
        <dbReference type="Proteomes" id="UP000011602"/>
    </source>
</evidence>
<dbReference type="RefSeq" id="WP_007261108.1">
    <property type="nucleotide sequence ID" value="NZ_AOHZ01000088.1"/>
</dbReference>
<dbReference type="eggNOG" id="ENOG502N5MW">
    <property type="taxonomic scope" value="Archaea"/>
</dbReference>
<reference evidence="2 3" key="1">
    <citation type="journal article" date="2014" name="PLoS Genet.">
        <title>Phylogenetically driven sequencing of extremely halophilic archaea reveals strategies for static and dynamic osmo-response.</title>
        <authorList>
            <person name="Becker E.A."/>
            <person name="Seitzer P.M."/>
            <person name="Tritt A."/>
            <person name="Larsen D."/>
            <person name="Krusor M."/>
            <person name="Yao A.I."/>
            <person name="Wu D."/>
            <person name="Madern D."/>
            <person name="Eisen J.A."/>
            <person name="Darling A.E."/>
            <person name="Facciotti M.T."/>
        </authorList>
    </citation>
    <scope>NUCLEOTIDE SEQUENCE [LARGE SCALE GENOMIC DNA]</scope>
    <source>
        <strain evidence="2 3">JCM 12255</strain>
    </source>
</reference>